<feature type="binding site" evidence="9">
    <location>
        <position position="177"/>
    </location>
    <ligand>
        <name>Cu cation</name>
        <dbReference type="ChEBI" id="CHEBI:23378"/>
    </ligand>
</feature>
<evidence type="ECO:0000256" key="5">
    <source>
        <dbReference type="ARBA" id="ARBA00022764"/>
    </source>
</evidence>
<evidence type="ECO:0000256" key="4">
    <source>
        <dbReference type="ARBA" id="ARBA00022723"/>
    </source>
</evidence>
<feature type="region of interest" description="Disordered" evidence="10">
    <location>
        <begin position="200"/>
        <end position="220"/>
    </location>
</feature>
<proteinExistence type="predicted"/>
<keyword evidence="6" id="KW-0249">Electron transport</keyword>
<dbReference type="PROSITE" id="PS00196">
    <property type="entry name" value="COPPER_BLUE"/>
    <property type="match status" value="2"/>
</dbReference>
<evidence type="ECO:0000256" key="7">
    <source>
        <dbReference type="ARBA" id="ARBA00023008"/>
    </source>
</evidence>
<evidence type="ECO:0000313" key="13">
    <source>
        <dbReference type="Proteomes" id="UP000011571"/>
    </source>
</evidence>
<accession>M0H6C4</accession>
<dbReference type="SUPFAM" id="SSF49503">
    <property type="entry name" value="Cupredoxins"/>
    <property type="match status" value="2"/>
</dbReference>
<evidence type="ECO:0000313" key="12">
    <source>
        <dbReference type="EMBL" id="ELZ80025.1"/>
    </source>
</evidence>
<evidence type="ECO:0000256" key="6">
    <source>
        <dbReference type="ARBA" id="ARBA00022982"/>
    </source>
</evidence>
<dbReference type="GO" id="GO:0042597">
    <property type="term" value="C:periplasmic space"/>
    <property type="evidence" value="ECO:0007669"/>
    <property type="project" value="UniProtKB-SubCell"/>
</dbReference>
<feature type="binding site" evidence="9">
    <location>
        <position position="142"/>
    </location>
    <ligand>
        <name>Cu cation</name>
        <dbReference type="ChEBI" id="CHEBI:23378"/>
    </ligand>
</feature>
<evidence type="ECO:0000256" key="8">
    <source>
        <dbReference type="ARBA" id="ARBA00023136"/>
    </source>
</evidence>
<gene>
    <name evidence="12" type="ORF">C454_12513</name>
</gene>
<keyword evidence="5" id="KW-0574">Periplasm</keyword>
<dbReference type="GO" id="GO:0009055">
    <property type="term" value="F:electron transfer activity"/>
    <property type="evidence" value="ECO:0007669"/>
    <property type="project" value="InterPro"/>
</dbReference>
<dbReference type="CDD" id="cd04220">
    <property type="entry name" value="Halocyanin"/>
    <property type="match status" value="2"/>
</dbReference>
<dbReference type="PANTHER" id="PTHR34192:SF10">
    <property type="entry name" value="PLASTOCYANIN MAJOR ISOFORM, CHLOROPLASTIC-RELATED"/>
    <property type="match status" value="1"/>
</dbReference>
<dbReference type="EMBL" id="AOLJ01000018">
    <property type="protein sequence ID" value="ELZ80025.1"/>
    <property type="molecule type" value="Genomic_DNA"/>
</dbReference>
<keyword evidence="7 9" id="KW-0186">Copper</keyword>
<evidence type="ECO:0000256" key="1">
    <source>
        <dbReference type="ARBA" id="ARBA00004370"/>
    </source>
</evidence>
<organism evidence="12 13">
    <name type="scientific">Haloferax gibbonsii (strain ATCC 33959 / DSM 4427 / JCM 8863 / NBRC 102184 / NCIMB 2188 / Ma 2.38)</name>
    <dbReference type="NCBI Taxonomy" id="1227459"/>
    <lineage>
        <taxon>Archaea</taxon>
        <taxon>Methanobacteriati</taxon>
        <taxon>Methanobacteriota</taxon>
        <taxon>Stenosarchaea group</taxon>
        <taxon>Halobacteria</taxon>
        <taxon>Halobacteriales</taxon>
        <taxon>Haloferacaceae</taxon>
        <taxon>Haloferax</taxon>
    </lineage>
</organism>
<dbReference type="InterPro" id="IPR002386">
    <property type="entry name" value="Amicyanin/Pseudoazurin"/>
</dbReference>
<dbReference type="InterPro" id="IPR028871">
    <property type="entry name" value="BlueCu_1_BS"/>
</dbReference>
<comment type="caution">
    <text evidence="12">The sequence shown here is derived from an EMBL/GenBank/DDBJ whole genome shotgun (WGS) entry which is preliminary data.</text>
</comment>
<dbReference type="InterPro" id="IPR017533">
    <property type="entry name" value="Halocyanin"/>
</dbReference>
<keyword evidence="13" id="KW-1185">Reference proteome</keyword>
<keyword evidence="8" id="KW-0472">Membrane</keyword>
<dbReference type="PATRIC" id="fig|1227459.3.peg.2456"/>
<dbReference type="GO" id="GO:0005507">
    <property type="term" value="F:copper ion binding"/>
    <property type="evidence" value="ECO:0007669"/>
    <property type="project" value="InterPro"/>
</dbReference>
<keyword evidence="3" id="KW-0813">Transport</keyword>
<name>M0H6C4_HALGM</name>
<evidence type="ECO:0000259" key="11">
    <source>
        <dbReference type="Pfam" id="PF00127"/>
    </source>
</evidence>
<evidence type="ECO:0000256" key="3">
    <source>
        <dbReference type="ARBA" id="ARBA00022448"/>
    </source>
</evidence>
<dbReference type="Proteomes" id="UP000011571">
    <property type="component" value="Unassembled WGS sequence"/>
</dbReference>
<keyword evidence="4 9" id="KW-0479">Metal-binding</keyword>
<comment type="subcellular location">
    <subcellularLocation>
        <location evidence="1">Membrane</location>
    </subcellularLocation>
    <subcellularLocation>
        <location evidence="2">Periplasm</location>
    </subcellularLocation>
</comment>
<dbReference type="Gene3D" id="2.60.40.420">
    <property type="entry name" value="Cupredoxins - blue copper proteins"/>
    <property type="match status" value="2"/>
</dbReference>
<dbReference type="PRINTS" id="PR00155">
    <property type="entry name" value="AMICYANIN"/>
</dbReference>
<evidence type="ECO:0000256" key="10">
    <source>
        <dbReference type="SAM" id="MobiDB-lite"/>
    </source>
</evidence>
<feature type="binding site" evidence="9">
    <location>
        <position position="180"/>
    </location>
    <ligand>
        <name>Cu cation</name>
        <dbReference type="ChEBI" id="CHEBI:23378"/>
    </ligand>
</feature>
<feature type="domain" description="Blue (type 1) copper" evidence="11">
    <location>
        <begin position="108"/>
        <end position="191"/>
    </location>
</feature>
<dbReference type="Pfam" id="PF00127">
    <property type="entry name" value="Copper-bind"/>
    <property type="match status" value="2"/>
</dbReference>
<evidence type="ECO:0000256" key="2">
    <source>
        <dbReference type="ARBA" id="ARBA00004418"/>
    </source>
</evidence>
<feature type="domain" description="Blue (type 1) copper" evidence="11">
    <location>
        <begin position="251"/>
        <end position="335"/>
    </location>
</feature>
<protein>
    <submittedName>
        <fullName evidence="12">Halocyanin</fullName>
    </submittedName>
</protein>
<dbReference type="AlphaFoldDB" id="M0H6C4"/>
<reference evidence="12 13" key="1">
    <citation type="journal article" date="2014" name="PLoS Genet.">
        <title>Phylogenetically driven sequencing of extremely halophilic archaea reveals strategies for static and dynamic osmo-response.</title>
        <authorList>
            <person name="Becker E.A."/>
            <person name="Seitzer P.M."/>
            <person name="Tritt A."/>
            <person name="Larsen D."/>
            <person name="Krusor M."/>
            <person name="Yao A.I."/>
            <person name="Wu D."/>
            <person name="Madern D."/>
            <person name="Eisen J.A."/>
            <person name="Darling A.E."/>
            <person name="Facciotti M.T."/>
        </authorList>
    </citation>
    <scope>NUCLEOTIDE SEQUENCE [LARGE SCALE GENOMIC DNA]</scope>
    <source>
        <strain evidence="13">ATCC 33959 / DSM 4427 / JCM 8863 / NBRC 102184 / NCIMB 2188 / Ma 2.38</strain>
    </source>
</reference>
<dbReference type="GO" id="GO:0016020">
    <property type="term" value="C:membrane"/>
    <property type="evidence" value="ECO:0007669"/>
    <property type="project" value="UniProtKB-SubCell"/>
</dbReference>
<sequence>MFGHRPRFGNHRDGLFTGTPTVECRAGRVNRLAASIMSSNDSTSPTLGRRTVLRLLGGAAVSTTALGGVADSARAQSGTDLDSWFAQTSNYEGVVDETGSSTVTVTVGSQANGGAFGFGPAAVRVDPGTTVVWEWNGKGGSHNVAASDGSFESDLVGDSGHTFEHTFDTEGVYTYVCTPHETLGMKGAVVVGDAGGATATEAADSAGEGDSEASAESAGEGDVDLDAWFENTSNFDGVEGQTGLRRVTVEVGSQANGGAFGFGPAAIRVSKGTTVAWTWSGEGGSHNVVAEDGSFESDLVSAGDHTFEHTFEEAGTYTYACTPHETLGMKGAVVVTDDEGGSNEQVAEPFGDPETERLGGIALAGTFGAMLASPALFGAFMWLKGEGGESAGETYPKEKSE</sequence>
<feature type="binding site" evidence="9">
    <location>
        <position position="185"/>
    </location>
    <ligand>
        <name>Cu cation</name>
        <dbReference type="ChEBI" id="CHEBI:23378"/>
    </ligand>
</feature>
<comment type="cofactor">
    <cofactor evidence="9">
        <name>Cu cation</name>
        <dbReference type="ChEBI" id="CHEBI:23378"/>
    </cofactor>
    <text evidence="9">Binds 1 copper ion per subunit.</text>
</comment>
<dbReference type="InterPro" id="IPR000923">
    <property type="entry name" value="BlueCu_1"/>
</dbReference>
<evidence type="ECO:0000256" key="9">
    <source>
        <dbReference type="PIRSR" id="PIRSR602386-1"/>
    </source>
</evidence>
<dbReference type="PANTHER" id="PTHR34192">
    <property type="entry name" value="PLASTOCYANIN MAJOR ISOFORM, CHLOROPLASTIC-RELATED"/>
    <property type="match status" value="1"/>
</dbReference>
<dbReference type="InterPro" id="IPR008972">
    <property type="entry name" value="Cupredoxin"/>
</dbReference>
<feature type="compositionally biased region" description="Acidic residues" evidence="10">
    <location>
        <begin position="207"/>
        <end position="220"/>
    </location>
</feature>
<dbReference type="NCBIfam" id="TIGR03102">
    <property type="entry name" value="halo_cynanin"/>
    <property type="match status" value="2"/>
</dbReference>